<feature type="transmembrane region" description="Helical" evidence="1">
    <location>
        <begin position="294"/>
        <end position="315"/>
    </location>
</feature>
<organism evidence="2 3">
    <name type="scientific">Amphibacillus marinus</name>
    <dbReference type="NCBI Taxonomy" id="872970"/>
    <lineage>
        <taxon>Bacteria</taxon>
        <taxon>Bacillati</taxon>
        <taxon>Bacillota</taxon>
        <taxon>Bacilli</taxon>
        <taxon>Bacillales</taxon>
        <taxon>Bacillaceae</taxon>
        <taxon>Amphibacillus</taxon>
    </lineage>
</organism>
<keyword evidence="3" id="KW-1185">Reference proteome</keyword>
<evidence type="ECO:0008006" key="4">
    <source>
        <dbReference type="Google" id="ProtNLM"/>
    </source>
</evidence>
<evidence type="ECO:0000313" key="2">
    <source>
        <dbReference type="EMBL" id="SEN45844.1"/>
    </source>
</evidence>
<dbReference type="RefSeq" id="WP_091493591.1">
    <property type="nucleotide sequence ID" value="NZ_FODJ01000001.1"/>
</dbReference>
<feature type="transmembrane region" description="Helical" evidence="1">
    <location>
        <begin position="208"/>
        <end position="226"/>
    </location>
</feature>
<feature type="transmembrane region" description="Helical" evidence="1">
    <location>
        <begin position="6"/>
        <end position="23"/>
    </location>
</feature>
<evidence type="ECO:0000313" key="3">
    <source>
        <dbReference type="Proteomes" id="UP000199300"/>
    </source>
</evidence>
<feature type="transmembrane region" description="Helical" evidence="1">
    <location>
        <begin position="335"/>
        <end position="353"/>
    </location>
</feature>
<feature type="transmembrane region" description="Helical" evidence="1">
    <location>
        <begin position="28"/>
        <end position="49"/>
    </location>
</feature>
<feature type="transmembrane region" description="Helical" evidence="1">
    <location>
        <begin position="246"/>
        <end position="265"/>
    </location>
</feature>
<sequence length="364" mass="41327">MKSPLLAFFLALFPGGGHLYLGYKLKGLLYPITCIGAFILAVLADSFWYAYEAVYFLLIVALFIWIINVLDIIMTLIIRGNSIRSMSQIEQNEHMIKLNQDAFLKNERVTTILLSLIPGAGQFYLGLAQRGLTIIAAFFGIISMVLFVGMVVTPEFTIFLFALPILWIYSMFDAIQLLNKKQAGEKIKDRTIFDDFKQFREDGKKSKLLATILAIFPGAGHMYLGLQKRGLQLMAGFLLSVYILDVLNLGLFLFIIPIIWFYSFFDALQLANRAEYEQVDDIPIINYFVNHQKWIGIGLIALGLFYLFDAIVLPSLSNYFIRIMGINLYYYYSQYLQMAVVSLLLIGVGIRLLKGSKKAKQGVK</sequence>
<feature type="transmembrane region" description="Helical" evidence="1">
    <location>
        <begin position="55"/>
        <end position="78"/>
    </location>
</feature>
<gene>
    <name evidence="2" type="ORF">SAMN04488134_101130</name>
</gene>
<dbReference type="EMBL" id="FODJ01000001">
    <property type="protein sequence ID" value="SEN45844.1"/>
    <property type="molecule type" value="Genomic_DNA"/>
</dbReference>
<feature type="transmembrane region" description="Helical" evidence="1">
    <location>
        <begin position="158"/>
        <end position="178"/>
    </location>
</feature>
<keyword evidence="1" id="KW-0472">Membrane</keyword>
<dbReference type="OrthoDB" id="82335at2"/>
<dbReference type="AlphaFoldDB" id="A0A1H8GQ43"/>
<keyword evidence="1" id="KW-0812">Transmembrane</keyword>
<name>A0A1H8GQ43_9BACI</name>
<protein>
    <recommendedName>
        <fullName evidence="4">Multi-TM2 domain-containing protein</fullName>
    </recommendedName>
</protein>
<reference evidence="2 3" key="1">
    <citation type="submission" date="2016-10" db="EMBL/GenBank/DDBJ databases">
        <authorList>
            <person name="de Groot N.N."/>
        </authorList>
    </citation>
    <scope>NUCLEOTIDE SEQUENCE [LARGE SCALE GENOMIC DNA]</scope>
    <source>
        <strain evidence="2 3">CGMCC 1.10434</strain>
    </source>
</reference>
<dbReference type="Proteomes" id="UP000199300">
    <property type="component" value="Unassembled WGS sequence"/>
</dbReference>
<evidence type="ECO:0000256" key="1">
    <source>
        <dbReference type="SAM" id="Phobius"/>
    </source>
</evidence>
<keyword evidence="1" id="KW-1133">Transmembrane helix</keyword>
<feature type="transmembrane region" description="Helical" evidence="1">
    <location>
        <begin position="132"/>
        <end position="152"/>
    </location>
</feature>
<proteinExistence type="predicted"/>
<dbReference type="STRING" id="872970.SAMN04488134_101130"/>
<accession>A0A1H8GQ43</accession>